<dbReference type="Pfam" id="PF07434">
    <property type="entry name" value="CblD"/>
    <property type="match status" value="1"/>
</dbReference>
<dbReference type="Gene3D" id="2.60.40.2520">
    <property type="entry name" value="CFA/I fimbrial subunit E, adhesin domain"/>
    <property type="match status" value="1"/>
</dbReference>
<dbReference type="InterPro" id="IPR043037">
    <property type="entry name" value="CfaE_adhesin"/>
</dbReference>
<organism evidence="1 2">
    <name type="scientific">Xanthomonas theicola</name>
    <dbReference type="NCBI Taxonomy" id="56464"/>
    <lineage>
        <taxon>Bacteria</taxon>
        <taxon>Pseudomonadati</taxon>
        <taxon>Pseudomonadota</taxon>
        <taxon>Gammaproteobacteria</taxon>
        <taxon>Lysobacterales</taxon>
        <taxon>Lysobacteraceae</taxon>
        <taxon>Xanthomonas</taxon>
    </lineage>
</organism>
<dbReference type="AlphaFoldDB" id="A0A2S6ZM72"/>
<dbReference type="InterPro" id="IPR010888">
    <property type="entry name" value="CblD"/>
</dbReference>
<gene>
    <name evidence="1" type="ORF">XthCFBP4691_00215</name>
</gene>
<proteinExistence type="predicted"/>
<reference evidence="1 2" key="1">
    <citation type="submission" date="2016-08" db="EMBL/GenBank/DDBJ databases">
        <title>Evolution of the type three secretion system and type three effector repertoires in Xanthomonas.</title>
        <authorList>
            <person name="Merda D."/>
            <person name="Briand M."/>
            <person name="Bosis E."/>
            <person name="Rousseau C."/>
            <person name="Portier P."/>
            <person name="Jacques M.-A."/>
            <person name="Fischer-Le Saux M."/>
        </authorList>
    </citation>
    <scope>NUCLEOTIDE SEQUENCE [LARGE SCALE GENOMIC DNA]</scope>
    <source>
        <strain evidence="1 2">CFBP 4691</strain>
    </source>
</reference>
<keyword evidence="2" id="KW-1185">Reference proteome</keyword>
<evidence type="ECO:0000313" key="2">
    <source>
        <dbReference type="Proteomes" id="UP000239898"/>
    </source>
</evidence>
<comment type="caution">
    <text evidence="1">The sequence shown here is derived from an EMBL/GenBank/DDBJ whole genome shotgun (WGS) entry which is preliminary data.</text>
</comment>
<accession>A0A2S6ZM72</accession>
<dbReference type="EMBL" id="MIGX01000001">
    <property type="protein sequence ID" value="PPT93335.1"/>
    <property type="molecule type" value="Genomic_DNA"/>
</dbReference>
<dbReference type="Proteomes" id="UP000239898">
    <property type="component" value="Unassembled WGS sequence"/>
</dbReference>
<name>A0A2S6ZM72_9XANT</name>
<evidence type="ECO:0000313" key="1">
    <source>
        <dbReference type="EMBL" id="PPT93335.1"/>
    </source>
</evidence>
<dbReference type="Gene3D" id="2.60.40.2040">
    <property type="entry name" value="CFA/I fimbrial subunit E, pilin domain"/>
    <property type="match status" value="1"/>
</dbReference>
<sequence length="304" mass="32401">MSQDLVIAENQVFARLDPQAQAPATWLACAPGNSPATGACPDKHTDQRDAATPIGLTFTDQNGHSVPLQLLAWSSWADPAGSGGGQLKMALNSTAPPPAGAQVAARTYSIRLPAGSVNALPAGTWHATLRLDARQAAGAMATYGYDITLDIDDDGAAIYFPKGRSMPLRSRAAGAPPSGEIALCLYDGRGREPMDYELQLLDPESGNGRFELHNAVDNTPIAYQVLSSAPGSDGARDIAWQYGQIKRFARIDARFKRTTRIPGLPMDVTCAPWTLRVKVSPQDYASKPAGRYSGVLRVHFTPST</sequence>
<protein>
    <submittedName>
        <fullName evidence="1">Uncharacterized protein</fullName>
    </submittedName>
</protein>